<dbReference type="InterPro" id="IPR003593">
    <property type="entry name" value="AAA+_ATPase"/>
</dbReference>
<feature type="domain" description="ABC transporter" evidence="9">
    <location>
        <begin position="80"/>
        <end position="323"/>
    </location>
</feature>
<comment type="caution">
    <text evidence="10">The sequence shown here is derived from an EMBL/GenBank/DDBJ whole genome shotgun (WGS) entry which is preliminary data.</text>
</comment>
<keyword evidence="8" id="KW-0472">Membrane</keyword>
<reference evidence="11" key="1">
    <citation type="journal article" date="2019" name="Gigascience">
        <title>De novo genome assembly of the endangered Acer yangbiense, a plant species with extremely small populations endemic to Yunnan Province, China.</title>
        <authorList>
            <person name="Yang J."/>
            <person name="Wariss H.M."/>
            <person name="Tao L."/>
            <person name="Zhang R."/>
            <person name="Yun Q."/>
            <person name="Hollingsworth P."/>
            <person name="Dao Z."/>
            <person name="Luo G."/>
            <person name="Guo H."/>
            <person name="Ma Y."/>
            <person name="Sun W."/>
        </authorList>
    </citation>
    <scope>NUCLEOTIDE SEQUENCE [LARGE SCALE GENOMIC DNA]</scope>
    <source>
        <strain evidence="11">cv. br00</strain>
    </source>
</reference>
<evidence type="ECO:0000256" key="5">
    <source>
        <dbReference type="ARBA" id="ARBA00022741"/>
    </source>
</evidence>
<dbReference type="SMART" id="SM00382">
    <property type="entry name" value="AAA"/>
    <property type="match status" value="1"/>
</dbReference>
<keyword evidence="3" id="KW-0813">Transport</keyword>
<comment type="similarity">
    <text evidence="2">Belongs to the ABC transporter superfamily. ABCG family. Eye pigment precursor importer (TC 3.A.1.204) subfamily.</text>
</comment>
<evidence type="ECO:0000256" key="3">
    <source>
        <dbReference type="ARBA" id="ARBA00022448"/>
    </source>
</evidence>
<dbReference type="Pfam" id="PF00005">
    <property type="entry name" value="ABC_tran"/>
    <property type="match status" value="1"/>
</dbReference>
<dbReference type="GO" id="GO:0042626">
    <property type="term" value="F:ATPase-coupled transmembrane transporter activity"/>
    <property type="evidence" value="ECO:0007669"/>
    <property type="project" value="TreeGrafter"/>
</dbReference>
<organism evidence="10 11">
    <name type="scientific">Salix brachista</name>
    <dbReference type="NCBI Taxonomy" id="2182728"/>
    <lineage>
        <taxon>Eukaryota</taxon>
        <taxon>Viridiplantae</taxon>
        <taxon>Streptophyta</taxon>
        <taxon>Embryophyta</taxon>
        <taxon>Tracheophyta</taxon>
        <taxon>Spermatophyta</taxon>
        <taxon>Magnoliopsida</taxon>
        <taxon>eudicotyledons</taxon>
        <taxon>Gunneridae</taxon>
        <taxon>Pentapetalae</taxon>
        <taxon>rosids</taxon>
        <taxon>fabids</taxon>
        <taxon>Malpighiales</taxon>
        <taxon>Salicaceae</taxon>
        <taxon>Saliceae</taxon>
        <taxon>Salix</taxon>
    </lineage>
</organism>
<keyword evidence="4" id="KW-0812">Transmembrane</keyword>
<dbReference type="PANTHER" id="PTHR48041:SF24">
    <property type="entry name" value="ABC TRANSPORTER G FAMILY MEMBER 21"/>
    <property type="match status" value="1"/>
</dbReference>
<dbReference type="GO" id="GO:0005886">
    <property type="term" value="C:plasma membrane"/>
    <property type="evidence" value="ECO:0007669"/>
    <property type="project" value="TreeGrafter"/>
</dbReference>
<keyword evidence="7" id="KW-1133">Transmembrane helix</keyword>
<dbReference type="EMBL" id="VDCV01000008">
    <property type="protein sequence ID" value="KAB5544712.1"/>
    <property type="molecule type" value="Genomic_DNA"/>
</dbReference>
<keyword evidence="6" id="KW-0067">ATP-binding</keyword>
<proteinExistence type="inferred from homology"/>
<comment type="subcellular location">
    <subcellularLocation>
        <location evidence="1">Membrane</location>
        <topology evidence="1">Multi-pass membrane protein</topology>
    </subcellularLocation>
</comment>
<evidence type="ECO:0000313" key="11">
    <source>
        <dbReference type="Proteomes" id="UP000326939"/>
    </source>
</evidence>
<protein>
    <recommendedName>
        <fullName evidence="9">ABC transporter domain-containing protein</fullName>
    </recommendedName>
</protein>
<evidence type="ECO:0000256" key="8">
    <source>
        <dbReference type="ARBA" id="ARBA00023136"/>
    </source>
</evidence>
<dbReference type="FunFam" id="3.40.50.300:FF:000337">
    <property type="entry name" value="ABC transporter G family member 22"/>
    <property type="match status" value="1"/>
</dbReference>
<dbReference type="InterPro" id="IPR050352">
    <property type="entry name" value="ABCG_transporters"/>
</dbReference>
<keyword evidence="5" id="KW-0547">Nucleotide-binding</keyword>
<dbReference type="Gene3D" id="3.40.50.300">
    <property type="entry name" value="P-loop containing nucleotide triphosphate hydrolases"/>
    <property type="match status" value="1"/>
</dbReference>
<sequence>MMPPEQETASITSATSNIRPSSIVLANWTETLTVYAEPSVSSVDNMMSSCSQDDQTFQAQREPVLSRFTILTSSLRPVTLKFADVACTVSLSTEGNWLTSSEPKSTRTVLNGVSGIVRPGELLAMLGPSGSGKTTLLTALAGRLSGKVSGTITYNDQPFSSSTKRKTGFVTQDDVLYPHLTVLETLTYAALLRLPKKLTEEEKIEQAEWIITELGLSRCRHSVVGGPLFRGISGGERKRVSIGHEMLVNPSLLLLDEPTSGLDSTTSQRIVATLRGLARGGRTVITTIHQPSSRLYMMFDKVVVLSEGFIAGWPVGSWSILNH</sequence>
<dbReference type="GO" id="GO:0016887">
    <property type="term" value="F:ATP hydrolysis activity"/>
    <property type="evidence" value="ECO:0007669"/>
    <property type="project" value="InterPro"/>
</dbReference>
<dbReference type="Proteomes" id="UP000326939">
    <property type="component" value="Chromosome 8"/>
</dbReference>
<dbReference type="PROSITE" id="PS50893">
    <property type="entry name" value="ABC_TRANSPORTER_2"/>
    <property type="match status" value="1"/>
</dbReference>
<evidence type="ECO:0000256" key="6">
    <source>
        <dbReference type="ARBA" id="ARBA00022840"/>
    </source>
</evidence>
<keyword evidence="11" id="KW-1185">Reference proteome</keyword>
<dbReference type="AlphaFoldDB" id="A0A5N5LQ29"/>
<evidence type="ECO:0000259" key="9">
    <source>
        <dbReference type="PROSITE" id="PS50893"/>
    </source>
</evidence>
<evidence type="ECO:0000256" key="7">
    <source>
        <dbReference type="ARBA" id="ARBA00022989"/>
    </source>
</evidence>
<evidence type="ECO:0000313" key="10">
    <source>
        <dbReference type="EMBL" id="KAB5544712.1"/>
    </source>
</evidence>
<dbReference type="SUPFAM" id="SSF52540">
    <property type="entry name" value="P-loop containing nucleoside triphosphate hydrolases"/>
    <property type="match status" value="1"/>
</dbReference>
<evidence type="ECO:0000256" key="4">
    <source>
        <dbReference type="ARBA" id="ARBA00022692"/>
    </source>
</evidence>
<evidence type="ECO:0000256" key="2">
    <source>
        <dbReference type="ARBA" id="ARBA00005814"/>
    </source>
</evidence>
<dbReference type="InterPro" id="IPR027417">
    <property type="entry name" value="P-loop_NTPase"/>
</dbReference>
<dbReference type="InterPro" id="IPR003439">
    <property type="entry name" value="ABC_transporter-like_ATP-bd"/>
</dbReference>
<dbReference type="PANTHER" id="PTHR48041">
    <property type="entry name" value="ABC TRANSPORTER G FAMILY MEMBER 28"/>
    <property type="match status" value="1"/>
</dbReference>
<gene>
    <name evidence="10" type="ORF">DKX38_012824</name>
</gene>
<dbReference type="GO" id="GO:0005524">
    <property type="term" value="F:ATP binding"/>
    <property type="evidence" value="ECO:0007669"/>
    <property type="project" value="UniProtKB-KW"/>
</dbReference>
<name>A0A5N5LQ29_9ROSI</name>
<accession>A0A5N5LQ29</accession>
<evidence type="ECO:0000256" key="1">
    <source>
        <dbReference type="ARBA" id="ARBA00004141"/>
    </source>
</evidence>